<dbReference type="AlphaFoldDB" id="A0A0D9YT48"/>
<dbReference type="Gramene" id="OGLUM02G19310.1">
    <property type="protein sequence ID" value="OGLUM02G19310.1"/>
    <property type="gene ID" value="OGLUM02G19310"/>
</dbReference>
<evidence type="ECO:0000313" key="2">
    <source>
        <dbReference type="EnsemblPlants" id="OGLUM02G19310.1"/>
    </source>
</evidence>
<evidence type="ECO:0000313" key="3">
    <source>
        <dbReference type="Proteomes" id="UP000026961"/>
    </source>
</evidence>
<dbReference type="HOGENOM" id="CLU_2562048_0_0_1"/>
<keyword evidence="3" id="KW-1185">Reference proteome</keyword>
<sequence>MTWQHKKNKKSRESHIVIVLVMLLLSWGELRIHIGSTSPSRSASSPPPKHHLASDPDDERGVQAILVVLFPAAQRGYLDRGK</sequence>
<dbReference type="Proteomes" id="UP000026961">
    <property type="component" value="Chromosome 2"/>
</dbReference>
<evidence type="ECO:0000256" key="1">
    <source>
        <dbReference type="SAM" id="MobiDB-lite"/>
    </source>
</evidence>
<feature type="region of interest" description="Disordered" evidence="1">
    <location>
        <begin position="36"/>
        <end position="58"/>
    </location>
</feature>
<name>A0A0D9YT48_9ORYZ</name>
<proteinExistence type="predicted"/>
<dbReference type="EnsemblPlants" id="OGLUM02G19310.1">
    <property type="protein sequence ID" value="OGLUM02G19310.1"/>
    <property type="gene ID" value="OGLUM02G19310"/>
</dbReference>
<organism evidence="2">
    <name type="scientific">Oryza glumipatula</name>
    <dbReference type="NCBI Taxonomy" id="40148"/>
    <lineage>
        <taxon>Eukaryota</taxon>
        <taxon>Viridiplantae</taxon>
        <taxon>Streptophyta</taxon>
        <taxon>Embryophyta</taxon>
        <taxon>Tracheophyta</taxon>
        <taxon>Spermatophyta</taxon>
        <taxon>Magnoliopsida</taxon>
        <taxon>Liliopsida</taxon>
        <taxon>Poales</taxon>
        <taxon>Poaceae</taxon>
        <taxon>BOP clade</taxon>
        <taxon>Oryzoideae</taxon>
        <taxon>Oryzeae</taxon>
        <taxon>Oryzinae</taxon>
        <taxon>Oryza</taxon>
    </lineage>
</organism>
<accession>A0A0D9YT48</accession>
<protein>
    <submittedName>
        <fullName evidence="2">Uncharacterized protein</fullName>
    </submittedName>
</protein>
<dbReference type="STRING" id="40148.A0A0D9YT48"/>
<reference evidence="2" key="2">
    <citation type="submission" date="2018-05" db="EMBL/GenBank/DDBJ databases">
        <title>OgluRS3 (Oryza glumaepatula Reference Sequence Version 3).</title>
        <authorList>
            <person name="Zhang J."/>
            <person name="Kudrna D."/>
            <person name="Lee S."/>
            <person name="Talag J."/>
            <person name="Welchert J."/>
            <person name="Wing R.A."/>
        </authorList>
    </citation>
    <scope>NUCLEOTIDE SEQUENCE [LARGE SCALE GENOMIC DNA]</scope>
</reference>
<reference evidence="2" key="1">
    <citation type="submission" date="2015-04" db="UniProtKB">
        <authorList>
            <consortium name="EnsemblPlants"/>
        </authorList>
    </citation>
    <scope>IDENTIFICATION</scope>
</reference>